<accession>A0ABP8I1Q7</accession>
<organism evidence="2 3">
    <name type="scientific">Variovorax defluvii</name>
    <dbReference type="NCBI Taxonomy" id="913761"/>
    <lineage>
        <taxon>Bacteria</taxon>
        <taxon>Pseudomonadati</taxon>
        <taxon>Pseudomonadota</taxon>
        <taxon>Betaproteobacteria</taxon>
        <taxon>Burkholderiales</taxon>
        <taxon>Comamonadaceae</taxon>
        <taxon>Variovorax</taxon>
    </lineage>
</organism>
<dbReference type="EMBL" id="BAABGJ010000059">
    <property type="protein sequence ID" value="GAA4349477.1"/>
    <property type="molecule type" value="Genomic_DNA"/>
</dbReference>
<comment type="caution">
    <text evidence="2">The sequence shown here is derived from an EMBL/GenBank/DDBJ whole genome shotgun (WGS) entry which is preliminary data.</text>
</comment>
<proteinExistence type="predicted"/>
<feature type="domain" description="Prolyl 4-hydroxylase alpha subunit Fe(2+) 2OG dioxygenase" evidence="1">
    <location>
        <begin position="159"/>
        <end position="256"/>
    </location>
</feature>
<evidence type="ECO:0000313" key="2">
    <source>
        <dbReference type="EMBL" id="GAA4349477.1"/>
    </source>
</evidence>
<dbReference type="Pfam" id="PF13640">
    <property type="entry name" value="2OG-FeII_Oxy_3"/>
    <property type="match status" value="1"/>
</dbReference>
<evidence type="ECO:0000313" key="3">
    <source>
        <dbReference type="Proteomes" id="UP001500975"/>
    </source>
</evidence>
<dbReference type="Gene3D" id="2.60.120.620">
    <property type="entry name" value="q2cbj1_9rhob like domain"/>
    <property type="match status" value="1"/>
</dbReference>
<dbReference type="Proteomes" id="UP001500975">
    <property type="component" value="Unassembled WGS sequence"/>
</dbReference>
<reference evidence="3" key="1">
    <citation type="journal article" date="2019" name="Int. J. Syst. Evol. Microbiol.">
        <title>The Global Catalogue of Microorganisms (GCM) 10K type strain sequencing project: providing services to taxonomists for standard genome sequencing and annotation.</title>
        <authorList>
            <consortium name="The Broad Institute Genomics Platform"/>
            <consortium name="The Broad Institute Genome Sequencing Center for Infectious Disease"/>
            <person name="Wu L."/>
            <person name="Ma J."/>
        </authorList>
    </citation>
    <scope>NUCLEOTIDE SEQUENCE [LARGE SCALE GENOMIC DNA]</scope>
    <source>
        <strain evidence="3">JCM 17804</strain>
    </source>
</reference>
<dbReference type="RefSeq" id="WP_345539658.1">
    <property type="nucleotide sequence ID" value="NZ_BAABGJ010000059.1"/>
</dbReference>
<gene>
    <name evidence="2" type="ORF">GCM10023165_36230</name>
</gene>
<evidence type="ECO:0000259" key="1">
    <source>
        <dbReference type="Pfam" id="PF13640"/>
    </source>
</evidence>
<keyword evidence="3" id="KW-1185">Reference proteome</keyword>
<dbReference type="InterPro" id="IPR044862">
    <property type="entry name" value="Pro_4_hyd_alph_FE2OG_OXY"/>
</dbReference>
<protein>
    <recommendedName>
        <fullName evidence="1">Prolyl 4-hydroxylase alpha subunit Fe(2+) 2OG dioxygenase domain-containing protein</fullName>
    </recommendedName>
</protein>
<sequence>MSAVLTLPLDPPVLEQPLPPAAPQPRFPPASDFVSIRGVRLPRMELVDPSLFAPERVAQLREQLMAGQPFPHLVLDHIFHPALLELVLEEFDARPENWTEVKSRYESTRRSVLGPTLAPATQLYFDIIHSGWFIDWLSALTGVPYLLSDPKLFGGGLHESRTGATFAVHRDFNRHRHLGLKNEMVFITYLNKGWDPSWGSALELWDKKHDRCVTTVQPEFGRTILLPHGPVSYHGHTKPLQAPDGRPRRSVAAYYYSSPLAGKQHGDESASIFMKTHRVDRAKAIARMLTPPAFWMLARKMTGRA</sequence>
<name>A0ABP8I1Q7_9BURK</name>